<evidence type="ECO:0008006" key="12">
    <source>
        <dbReference type="Google" id="ProtNLM"/>
    </source>
</evidence>
<dbReference type="GO" id="GO:0003697">
    <property type="term" value="F:single-stranded DNA binding"/>
    <property type="evidence" value="ECO:0007669"/>
    <property type="project" value="TreeGrafter"/>
</dbReference>
<dbReference type="Gene3D" id="3.10.620.30">
    <property type="match status" value="1"/>
</dbReference>
<keyword evidence="3" id="KW-0227">DNA damage</keyword>
<dbReference type="SMART" id="SM01031">
    <property type="entry name" value="BHD_2"/>
    <property type="match status" value="1"/>
</dbReference>
<dbReference type="GO" id="GO:0006289">
    <property type="term" value="P:nucleotide-excision repair"/>
    <property type="evidence" value="ECO:0007669"/>
    <property type="project" value="InterPro"/>
</dbReference>
<dbReference type="Pfam" id="PF10405">
    <property type="entry name" value="BHD_3"/>
    <property type="match status" value="1"/>
</dbReference>
<dbReference type="PANTHER" id="PTHR12135">
    <property type="entry name" value="DNA REPAIR PROTEIN XP-C / RAD4"/>
    <property type="match status" value="1"/>
</dbReference>
<dbReference type="InParanoid" id="G4Z330"/>
<dbReference type="GO" id="GO:0006298">
    <property type="term" value="P:mismatch repair"/>
    <property type="evidence" value="ECO:0007669"/>
    <property type="project" value="TreeGrafter"/>
</dbReference>
<dbReference type="InterPro" id="IPR038765">
    <property type="entry name" value="Papain-like_cys_pep_sf"/>
</dbReference>
<feature type="domain" description="Rad4 beta-hairpin" evidence="9">
    <location>
        <begin position="436"/>
        <end position="510"/>
    </location>
</feature>
<dbReference type="Pfam" id="PF10404">
    <property type="entry name" value="BHD_2"/>
    <property type="match status" value="1"/>
</dbReference>
<comment type="subcellular location">
    <subcellularLocation>
        <location evidence="1">Nucleus</location>
    </subcellularLocation>
</comment>
<gene>
    <name evidence="10" type="ORF">PHYSODRAFT_489952</name>
</gene>
<evidence type="ECO:0000256" key="4">
    <source>
        <dbReference type="ARBA" id="ARBA00023204"/>
    </source>
</evidence>
<dbReference type="PANTHER" id="PTHR12135:SF0">
    <property type="entry name" value="DNA REPAIR PROTEIN COMPLEMENTING XP-C CELLS"/>
    <property type="match status" value="1"/>
</dbReference>
<evidence type="ECO:0000313" key="11">
    <source>
        <dbReference type="Proteomes" id="UP000002640"/>
    </source>
</evidence>
<dbReference type="InterPro" id="IPR018328">
    <property type="entry name" value="Rad4_beta-hairpin_dom3"/>
</dbReference>
<dbReference type="InterPro" id="IPR018327">
    <property type="entry name" value="BHD_2"/>
</dbReference>
<dbReference type="KEGG" id="psoj:PHYSODRAFT_489952"/>
<dbReference type="Pfam" id="PF03835">
    <property type="entry name" value="Rad4"/>
    <property type="match status" value="1"/>
</dbReference>
<evidence type="ECO:0000256" key="5">
    <source>
        <dbReference type="ARBA" id="ARBA00023242"/>
    </source>
</evidence>
<protein>
    <recommendedName>
        <fullName evidence="12">Rad4 beta-hairpin domain-containing protein</fullName>
    </recommendedName>
</protein>
<evidence type="ECO:0000259" key="9">
    <source>
        <dbReference type="SMART" id="SM01032"/>
    </source>
</evidence>
<dbReference type="GO" id="GO:0000111">
    <property type="term" value="C:nucleotide-excision repair factor 2 complex"/>
    <property type="evidence" value="ECO:0007669"/>
    <property type="project" value="TreeGrafter"/>
</dbReference>
<feature type="region of interest" description="Disordered" evidence="6">
    <location>
        <begin position="379"/>
        <end position="414"/>
    </location>
</feature>
<proteinExistence type="inferred from homology"/>
<evidence type="ECO:0000313" key="10">
    <source>
        <dbReference type="EMBL" id="EGZ20059.1"/>
    </source>
</evidence>
<feature type="domain" description="Rad4 beta-hairpin" evidence="8">
    <location>
        <begin position="362"/>
        <end position="429"/>
    </location>
</feature>
<evidence type="ECO:0000256" key="2">
    <source>
        <dbReference type="ARBA" id="ARBA00009525"/>
    </source>
</evidence>
<dbReference type="SUPFAM" id="SSF54001">
    <property type="entry name" value="Cysteine proteinases"/>
    <property type="match status" value="1"/>
</dbReference>
<dbReference type="EMBL" id="JH159153">
    <property type="protein sequence ID" value="EGZ20059.1"/>
    <property type="molecule type" value="Genomic_DNA"/>
</dbReference>
<dbReference type="SMR" id="G4Z330"/>
<dbReference type="InterPro" id="IPR018326">
    <property type="entry name" value="Rad4_beta-hairpin_dom1"/>
</dbReference>
<dbReference type="Pfam" id="PF10403">
    <property type="entry name" value="BHD_1"/>
    <property type="match status" value="1"/>
</dbReference>
<dbReference type="Proteomes" id="UP000002640">
    <property type="component" value="Unassembled WGS sequence"/>
</dbReference>
<dbReference type="RefSeq" id="XP_009522776.1">
    <property type="nucleotide sequence ID" value="XM_009524481.1"/>
</dbReference>
<reference evidence="10 11" key="1">
    <citation type="journal article" date="2006" name="Science">
        <title>Phytophthora genome sequences uncover evolutionary origins and mechanisms of pathogenesis.</title>
        <authorList>
            <person name="Tyler B.M."/>
            <person name="Tripathy S."/>
            <person name="Zhang X."/>
            <person name="Dehal P."/>
            <person name="Jiang R.H."/>
            <person name="Aerts A."/>
            <person name="Arredondo F.D."/>
            <person name="Baxter L."/>
            <person name="Bensasson D."/>
            <person name="Beynon J.L."/>
            <person name="Chapman J."/>
            <person name="Damasceno C.M."/>
            <person name="Dorrance A.E."/>
            <person name="Dou D."/>
            <person name="Dickerman A.W."/>
            <person name="Dubchak I.L."/>
            <person name="Garbelotto M."/>
            <person name="Gijzen M."/>
            <person name="Gordon S.G."/>
            <person name="Govers F."/>
            <person name="Grunwald N.J."/>
            <person name="Huang W."/>
            <person name="Ivors K.L."/>
            <person name="Jones R.W."/>
            <person name="Kamoun S."/>
            <person name="Krampis K."/>
            <person name="Lamour K.H."/>
            <person name="Lee M.K."/>
            <person name="McDonald W.H."/>
            <person name="Medina M."/>
            <person name="Meijer H.J."/>
            <person name="Nordberg E.K."/>
            <person name="Maclean D.J."/>
            <person name="Ospina-Giraldo M.D."/>
            <person name="Morris P.F."/>
            <person name="Phuntumart V."/>
            <person name="Putnam N.H."/>
            <person name="Rash S."/>
            <person name="Rose J.K."/>
            <person name="Sakihama Y."/>
            <person name="Salamov A.A."/>
            <person name="Savidor A."/>
            <person name="Scheuring C.F."/>
            <person name="Smith B.M."/>
            <person name="Sobral B.W."/>
            <person name="Terry A."/>
            <person name="Torto-Alalibo T.A."/>
            <person name="Win J."/>
            <person name="Xu Z."/>
            <person name="Zhang H."/>
            <person name="Grigoriev I.V."/>
            <person name="Rokhsar D.S."/>
            <person name="Boore J.L."/>
        </authorList>
    </citation>
    <scope>NUCLEOTIDE SEQUENCE [LARGE SCALE GENOMIC DNA]</scope>
    <source>
        <strain evidence="10 11">P6497</strain>
    </source>
</reference>
<keyword evidence="11" id="KW-1185">Reference proteome</keyword>
<accession>G4Z330</accession>
<dbReference type="GO" id="GO:0003684">
    <property type="term" value="F:damaged DNA binding"/>
    <property type="evidence" value="ECO:0007669"/>
    <property type="project" value="InterPro"/>
</dbReference>
<sequence length="553" mass="63344">MDDDEEEFAYSEGELDDEEEDDVDWEDQIDWDQVNQSLAEQDAASVARKRRRAPIRLTKDEKEREKALHQTHLLVLLATRIKWSTVSRSQLLRGLLLSLTAGSDVDFFAEMKQQPLSYSLELLVRCLMNFFFARKGRDYELTVLFAALCGALQLRYRLTCALDPLLVQKGKAFESSFKQKPTKRRRARKIADTILKKKKKIGVFWLWCEVLDEKTKSWIHVDVVRRLVGRPQEVEPLRGKAARFSYVISIQDNELLVDVTSRYTVQWSKSLELRLADSWLKQVIERFNDDAMIQRGALEDEKKSLETLKLDEGMPTSVEGFRKHHLYCLERHLGQLECLHPRKVVGLFNGQPVFLREHIQPLQSAFKWRRLGRVVKESEREKPAKWKSRGSDPSSKPAGESDGSDGEDGKSGAGGALFGLWQTTEFEPPPMVDGRVPKNQYGNIEIWSSAHVPRGAVHLRLPRIDTIAESLGIDFAPAVVGFEVRNGRTMPKVAGIIVAQSHEATLLDAHAERQQQTIEKAIEHNCKLVLKRWAKLTKRLLLRQRLEDDYGAV</sequence>
<dbReference type="SMART" id="SM01030">
    <property type="entry name" value="BHD_1"/>
    <property type="match status" value="1"/>
</dbReference>
<keyword evidence="5" id="KW-0539">Nucleus</keyword>
<dbReference type="GO" id="GO:0071942">
    <property type="term" value="C:XPC complex"/>
    <property type="evidence" value="ECO:0007669"/>
    <property type="project" value="TreeGrafter"/>
</dbReference>
<evidence type="ECO:0000256" key="1">
    <source>
        <dbReference type="ARBA" id="ARBA00004123"/>
    </source>
</evidence>
<dbReference type="Gene3D" id="2.20.20.110">
    <property type="entry name" value="Rad4, beta-hairpin domain BHD1"/>
    <property type="match status" value="1"/>
</dbReference>
<organism evidence="10 11">
    <name type="scientific">Phytophthora sojae (strain P6497)</name>
    <name type="common">Soybean stem and root rot agent</name>
    <name type="synonym">Phytophthora megasperma f. sp. glycines</name>
    <dbReference type="NCBI Taxonomy" id="1094619"/>
    <lineage>
        <taxon>Eukaryota</taxon>
        <taxon>Sar</taxon>
        <taxon>Stramenopiles</taxon>
        <taxon>Oomycota</taxon>
        <taxon>Peronosporomycetes</taxon>
        <taxon>Peronosporales</taxon>
        <taxon>Peronosporaceae</taxon>
        <taxon>Phytophthora</taxon>
    </lineage>
</organism>
<evidence type="ECO:0000256" key="6">
    <source>
        <dbReference type="SAM" id="MobiDB-lite"/>
    </source>
</evidence>
<evidence type="ECO:0000256" key="3">
    <source>
        <dbReference type="ARBA" id="ARBA00022763"/>
    </source>
</evidence>
<dbReference type="GO" id="GO:0005737">
    <property type="term" value="C:cytoplasm"/>
    <property type="evidence" value="ECO:0007669"/>
    <property type="project" value="TreeGrafter"/>
</dbReference>
<evidence type="ECO:0000259" key="8">
    <source>
        <dbReference type="SMART" id="SM01031"/>
    </source>
</evidence>
<dbReference type="InterPro" id="IPR004583">
    <property type="entry name" value="DNA_repair_Rad4"/>
</dbReference>
<dbReference type="Gene3D" id="3.30.70.2460">
    <property type="entry name" value="Rad4, beta-hairpin domain BHD3"/>
    <property type="match status" value="1"/>
</dbReference>
<dbReference type="InterPro" id="IPR042488">
    <property type="entry name" value="Rad4_BHD3_sf"/>
</dbReference>
<keyword evidence="4" id="KW-0234">DNA repair</keyword>
<comment type="similarity">
    <text evidence="2">Belongs to the XPC family.</text>
</comment>
<dbReference type="STRING" id="1094619.G4Z330"/>
<name>G4Z330_PHYSP</name>
<dbReference type="SMART" id="SM01032">
    <property type="entry name" value="BHD_3"/>
    <property type="match status" value="1"/>
</dbReference>
<dbReference type="InterPro" id="IPR018325">
    <property type="entry name" value="Rad4/PNGase_transGLS-fold"/>
</dbReference>
<evidence type="ECO:0000259" key="7">
    <source>
        <dbReference type="SMART" id="SM01030"/>
    </source>
</evidence>
<feature type="domain" description="Rad4 beta-hairpin" evidence="7">
    <location>
        <begin position="310"/>
        <end position="360"/>
    </location>
</feature>
<dbReference type="AlphaFoldDB" id="G4Z330"/>
<feature type="region of interest" description="Disordered" evidence="6">
    <location>
        <begin position="1"/>
        <end position="23"/>
    </location>
</feature>
<dbReference type="GeneID" id="20656492"/>
<dbReference type="OMA" id="MVEDAHA"/>